<dbReference type="AlphaFoldDB" id="B0NUC4"/>
<reference evidence="1 2" key="1">
    <citation type="submission" date="2007-11" db="EMBL/GenBank/DDBJ databases">
        <title>Draft genome sequence of Bacteroides stercoris(ATCC 43183).</title>
        <authorList>
            <person name="Sudarsanam P."/>
            <person name="Ley R."/>
            <person name="Guruge J."/>
            <person name="Turnbaugh P.J."/>
            <person name="Mahowald M."/>
            <person name="Liep D."/>
            <person name="Gordon J."/>
        </authorList>
    </citation>
    <scope>NUCLEOTIDE SEQUENCE [LARGE SCALE GENOMIC DNA]</scope>
    <source>
        <strain evidence="1 2">ATCC 43183</strain>
    </source>
</reference>
<reference evidence="1 2" key="2">
    <citation type="submission" date="2007-11" db="EMBL/GenBank/DDBJ databases">
        <authorList>
            <person name="Fulton L."/>
            <person name="Clifton S."/>
            <person name="Fulton B."/>
            <person name="Xu J."/>
            <person name="Minx P."/>
            <person name="Pepin K.H."/>
            <person name="Johnson M."/>
            <person name="Thiruvilangam P."/>
            <person name="Bhonagiri V."/>
            <person name="Nash W.E."/>
            <person name="Mardis E.R."/>
            <person name="Wilson R.K."/>
        </authorList>
    </citation>
    <scope>NUCLEOTIDE SEQUENCE [LARGE SCALE GENOMIC DNA]</scope>
    <source>
        <strain evidence="1 2">ATCC 43183</strain>
    </source>
</reference>
<organism evidence="1 2">
    <name type="scientific">Bacteroides stercoris ATCC 43183</name>
    <dbReference type="NCBI Taxonomy" id="449673"/>
    <lineage>
        <taxon>Bacteria</taxon>
        <taxon>Pseudomonadati</taxon>
        <taxon>Bacteroidota</taxon>
        <taxon>Bacteroidia</taxon>
        <taxon>Bacteroidales</taxon>
        <taxon>Bacteroidaceae</taxon>
        <taxon>Bacteroides</taxon>
    </lineage>
</organism>
<evidence type="ECO:0000313" key="1">
    <source>
        <dbReference type="EMBL" id="EDS13967.1"/>
    </source>
</evidence>
<gene>
    <name evidence="1" type="ORF">BACSTE_03109</name>
</gene>
<protein>
    <recommendedName>
        <fullName evidence="3">Outer membrane protein beta-barrel domain-containing protein</fullName>
    </recommendedName>
</protein>
<dbReference type="eggNOG" id="COG3170">
    <property type="taxonomic scope" value="Bacteria"/>
</dbReference>
<dbReference type="EMBL" id="ABFZ02000022">
    <property type="protein sequence ID" value="EDS13967.1"/>
    <property type="molecule type" value="Genomic_DNA"/>
</dbReference>
<sequence>MNKNICEVRQKAIIITLALAAIAGGKIQAQEFKRQIEQSTFVPKGQWIAGSSISYSEHTEDNYQFLIIDGFKSDGYTFKVSPLVCYAFKDNIAAGGRFAYSRSLIKIDGLTLNIDDDNQFDINDLYQLKHTYSGMLILRNYISLGKSKRFALFNETQLEWSGSQSRVINGKDESVTGTFATTTGMSIGAAPGIVAFINNYTAVEVSIGVLGLNFSKTKQTTNQVYQGEHSSSSANFKINLFSIGLGLAFYL</sequence>
<evidence type="ECO:0000313" key="2">
    <source>
        <dbReference type="Proteomes" id="UP000004713"/>
    </source>
</evidence>
<accession>B0NUC4</accession>
<proteinExistence type="predicted"/>
<name>B0NUC4_BACSE</name>
<evidence type="ECO:0008006" key="3">
    <source>
        <dbReference type="Google" id="ProtNLM"/>
    </source>
</evidence>
<dbReference type="HOGENOM" id="CLU_054510_0_0_10"/>
<dbReference type="Proteomes" id="UP000004713">
    <property type="component" value="Unassembled WGS sequence"/>
</dbReference>
<comment type="caution">
    <text evidence="1">The sequence shown here is derived from an EMBL/GenBank/DDBJ whole genome shotgun (WGS) entry which is preliminary data.</text>
</comment>